<keyword evidence="3" id="KW-1185">Reference proteome</keyword>
<evidence type="ECO:0000313" key="3">
    <source>
        <dbReference type="Proteomes" id="UP000295164"/>
    </source>
</evidence>
<evidence type="ECO:0000313" key="2">
    <source>
        <dbReference type="EMBL" id="TCZ71024.1"/>
    </source>
</evidence>
<evidence type="ECO:0000256" key="1">
    <source>
        <dbReference type="SAM" id="SignalP"/>
    </source>
</evidence>
<dbReference type="RefSeq" id="WP_131852107.1">
    <property type="nucleotide sequence ID" value="NZ_SKFH01000014.1"/>
</dbReference>
<sequence length="220" mass="25001">MTNRILLLFYVLLGACTPPSAQDRFAGNWYSFSRNRLLRFTIGADSIVNQLLTFDLVPLTQREVYRQAMAIESRRTEGDCLLLQLAEKRADSMRRFPGRFCFREGGLEFGNDSTTPGIAFINEAELQRMRRLPPVDSMDAAGLGRYVKAVMSEKARLDRLSKGGSSAHDVLYFAYHRLRLAMAEAGYSPLYRDAPFEAMLRRFQSDPESAGLVRQLLQED</sequence>
<evidence type="ECO:0008006" key="4">
    <source>
        <dbReference type="Google" id="ProtNLM"/>
    </source>
</evidence>
<dbReference type="Proteomes" id="UP000295164">
    <property type="component" value="Unassembled WGS sequence"/>
</dbReference>
<proteinExistence type="predicted"/>
<keyword evidence="1" id="KW-0732">Signal</keyword>
<organism evidence="2 3">
    <name type="scientific">Flaviaesturariibacter aridisoli</name>
    <dbReference type="NCBI Taxonomy" id="2545761"/>
    <lineage>
        <taxon>Bacteria</taxon>
        <taxon>Pseudomonadati</taxon>
        <taxon>Bacteroidota</taxon>
        <taxon>Chitinophagia</taxon>
        <taxon>Chitinophagales</taxon>
        <taxon>Chitinophagaceae</taxon>
        <taxon>Flaviaestuariibacter</taxon>
    </lineage>
</organism>
<reference evidence="2 3" key="1">
    <citation type="submission" date="2019-03" db="EMBL/GenBank/DDBJ databases">
        <authorList>
            <person name="Kim M.K.M."/>
        </authorList>
    </citation>
    <scope>NUCLEOTIDE SEQUENCE [LARGE SCALE GENOMIC DNA]</scope>
    <source>
        <strain evidence="2 3">17J68-15</strain>
    </source>
</reference>
<dbReference type="OrthoDB" id="9911145at2"/>
<dbReference type="EMBL" id="SKFH01000014">
    <property type="protein sequence ID" value="TCZ71024.1"/>
    <property type="molecule type" value="Genomic_DNA"/>
</dbReference>
<feature type="signal peptide" evidence="1">
    <location>
        <begin position="1"/>
        <end position="21"/>
    </location>
</feature>
<name>A0A4R4E2R4_9BACT</name>
<dbReference type="AlphaFoldDB" id="A0A4R4E2R4"/>
<gene>
    <name evidence="2" type="ORF">E0486_10395</name>
</gene>
<accession>A0A4R4E2R4</accession>
<comment type="caution">
    <text evidence="2">The sequence shown here is derived from an EMBL/GenBank/DDBJ whole genome shotgun (WGS) entry which is preliminary data.</text>
</comment>
<feature type="chain" id="PRO_5020583591" description="Lipoprotein" evidence="1">
    <location>
        <begin position="22"/>
        <end position="220"/>
    </location>
</feature>
<dbReference type="PROSITE" id="PS51257">
    <property type="entry name" value="PROKAR_LIPOPROTEIN"/>
    <property type="match status" value="1"/>
</dbReference>
<protein>
    <recommendedName>
        <fullName evidence="4">Lipoprotein</fullName>
    </recommendedName>
</protein>